<organism evidence="5 6">
    <name type="scientific">Streptomyces zinciresistens K42</name>
    <dbReference type="NCBI Taxonomy" id="700597"/>
    <lineage>
        <taxon>Bacteria</taxon>
        <taxon>Bacillati</taxon>
        <taxon>Actinomycetota</taxon>
        <taxon>Actinomycetes</taxon>
        <taxon>Kitasatosporales</taxon>
        <taxon>Streptomycetaceae</taxon>
        <taxon>Streptomyces</taxon>
    </lineage>
</organism>
<comment type="caution">
    <text evidence="5">The sequence shown here is derived from an EMBL/GenBank/DDBJ whole genome shotgun (WGS) entry which is preliminary data.</text>
</comment>
<dbReference type="Pfam" id="PF01483">
    <property type="entry name" value="P_proprotein"/>
    <property type="match status" value="1"/>
</dbReference>
<dbReference type="RefSeq" id="WP_007502449.1">
    <property type="nucleotide sequence ID" value="NZ_AGBF01000187.1"/>
</dbReference>
<evidence type="ECO:0000256" key="1">
    <source>
        <dbReference type="ARBA" id="ARBA00022670"/>
    </source>
</evidence>
<evidence type="ECO:0000256" key="2">
    <source>
        <dbReference type="ARBA" id="ARBA00022801"/>
    </source>
</evidence>
<accession>G2GKU4</accession>
<sequence>MLQAGVDITHTCRGDLVVDLVAPDGSAYRLKSASSSDSADGVDTTCTVNAPGETADGTWKPRVQDTAAQDTGRTNGWRLTF</sequence>
<name>G2GKU4_9ACTN</name>
<evidence type="ECO:0000256" key="3">
    <source>
        <dbReference type="SAM" id="MobiDB-lite"/>
    </source>
</evidence>
<protein>
    <submittedName>
        <fullName evidence="5">Protease</fullName>
    </submittedName>
</protein>
<dbReference type="GO" id="GO:0004252">
    <property type="term" value="F:serine-type endopeptidase activity"/>
    <property type="evidence" value="ECO:0007669"/>
    <property type="project" value="InterPro"/>
</dbReference>
<dbReference type="AlphaFoldDB" id="G2GKU4"/>
<dbReference type="Proteomes" id="UP000004217">
    <property type="component" value="Unassembled WGS sequence"/>
</dbReference>
<feature type="region of interest" description="Disordered" evidence="3">
    <location>
        <begin position="31"/>
        <end position="59"/>
    </location>
</feature>
<keyword evidence="6" id="KW-1185">Reference proteome</keyword>
<dbReference type="GO" id="GO:0006508">
    <property type="term" value="P:proteolysis"/>
    <property type="evidence" value="ECO:0007669"/>
    <property type="project" value="UniProtKB-KW"/>
</dbReference>
<dbReference type="PROSITE" id="PS51829">
    <property type="entry name" value="P_HOMO_B"/>
    <property type="match status" value="1"/>
</dbReference>
<feature type="domain" description="P/Homo B" evidence="4">
    <location>
        <begin position="1"/>
        <end position="81"/>
    </location>
</feature>
<dbReference type="Gene3D" id="2.60.120.260">
    <property type="entry name" value="Galactose-binding domain-like"/>
    <property type="match status" value="1"/>
</dbReference>
<reference evidence="5 6" key="1">
    <citation type="submission" date="2011-08" db="EMBL/GenBank/DDBJ databases">
        <authorList>
            <person name="Lin Y."/>
            <person name="Hao X."/>
            <person name="Johnstone L."/>
            <person name="Miller S.J."/>
            <person name="Wei G."/>
            <person name="Rensing C."/>
        </authorList>
    </citation>
    <scope>NUCLEOTIDE SEQUENCE [LARGE SCALE GENOMIC DNA]</scope>
    <source>
        <strain evidence="5 6">K42</strain>
    </source>
</reference>
<proteinExistence type="predicted"/>
<evidence type="ECO:0000313" key="5">
    <source>
        <dbReference type="EMBL" id="EGX55863.1"/>
    </source>
</evidence>
<dbReference type="EMBL" id="AGBF01000187">
    <property type="protein sequence ID" value="EGX55863.1"/>
    <property type="molecule type" value="Genomic_DNA"/>
</dbReference>
<dbReference type="SUPFAM" id="SSF49785">
    <property type="entry name" value="Galactose-binding domain-like"/>
    <property type="match status" value="1"/>
</dbReference>
<keyword evidence="1 5" id="KW-0645">Protease</keyword>
<dbReference type="InterPro" id="IPR002884">
    <property type="entry name" value="P_dom"/>
</dbReference>
<gene>
    <name evidence="5" type="ORF">SZN_30687</name>
</gene>
<evidence type="ECO:0000313" key="6">
    <source>
        <dbReference type="Proteomes" id="UP000004217"/>
    </source>
</evidence>
<evidence type="ECO:0000259" key="4">
    <source>
        <dbReference type="PROSITE" id="PS51829"/>
    </source>
</evidence>
<dbReference type="InterPro" id="IPR008979">
    <property type="entry name" value="Galactose-bd-like_sf"/>
</dbReference>
<dbReference type="PATRIC" id="fig|700597.3.peg.6012"/>
<keyword evidence="2" id="KW-0378">Hydrolase</keyword>